<keyword evidence="4" id="KW-1185">Reference proteome</keyword>
<dbReference type="KEGG" id="scd:Spica_1678"/>
<evidence type="ECO:0000256" key="1">
    <source>
        <dbReference type="ARBA" id="ARBA00006525"/>
    </source>
</evidence>
<evidence type="ECO:0000313" key="3">
    <source>
        <dbReference type="EMBL" id="AEJ19821.1"/>
    </source>
</evidence>
<proteinExistence type="inferred from homology"/>
<gene>
    <name evidence="3" type="ordered locus">Spica_1678</name>
</gene>
<dbReference type="Proteomes" id="UP000000503">
    <property type="component" value="Chromosome"/>
</dbReference>
<dbReference type="InterPro" id="IPR057666">
    <property type="entry name" value="DrpA_SLOG"/>
</dbReference>
<dbReference type="PANTHER" id="PTHR43022:SF1">
    <property type="entry name" value="PROTEIN SMF"/>
    <property type="match status" value="1"/>
</dbReference>
<dbReference type="PANTHER" id="PTHR43022">
    <property type="entry name" value="PROTEIN SMF"/>
    <property type="match status" value="1"/>
</dbReference>
<dbReference type="STRING" id="744872.Spica_1678"/>
<dbReference type="RefSeq" id="WP_013969130.1">
    <property type="nucleotide sequence ID" value="NC_015732.1"/>
</dbReference>
<dbReference type="GO" id="GO:0009294">
    <property type="term" value="P:DNA-mediated transformation"/>
    <property type="evidence" value="ECO:0007669"/>
    <property type="project" value="InterPro"/>
</dbReference>
<dbReference type="AlphaFoldDB" id="F8F1X4"/>
<accession>F8F1X4</accession>
<dbReference type="EMBL" id="CP002868">
    <property type="protein sequence ID" value="AEJ19821.1"/>
    <property type="molecule type" value="Genomic_DNA"/>
</dbReference>
<evidence type="ECO:0000313" key="4">
    <source>
        <dbReference type="Proteomes" id="UP000000503"/>
    </source>
</evidence>
<dbReference type="Pfam" id="PF02481">
    <property type="entry name" value="DNA_processg_A"/>
    <property type="match status" value="1"/>
</dbReference>
<evidence type="ECO:0000259" key="2">
    <source>
        <dbReference type="Pfam" id="PF02481"/>
    </source>
</evidence>
<name>F8F1X4_GRAC1</name>
<protein>
    <submittedName>
        <fullName evidence="3">DNA protecting protein DprA</fullName>
    </submittedName>
</protein>
<sequence>MNDSLLLAQGIANLSFLQKKEQLDLFNRLGTIGGFISLSIHQIEDFIGRPVQITRWNPEQELEQAKNQLEMARRRSIFAVSYGCPGYPPLLRELTDPPLLLYYRGVLPDPEQFMVAVVGTRNPTGAGRTQAYRFGYELGNAGIPVVSGLARGIDSMAHRGNVEGGGKTVAVLGNGLDSVYPVSNRPLALRILETGGCLLSEYAPGIPPYKWHFPARNRIIAALGRATIVVEAPEHSGSLITAQYALDQGRDVLVGSVCRTSPRGGGGRNLTEQGAPYIDTVQRLFSAWSQMMNVSAVEE</sequence>
<dbReference type="Gene3D" id="3.40.50.450">
    <property type="match status" value="1"/>
</dbReference>
<dbReference type="InterPro" id="IPR003488">
    <property type="entry name" value="DprA"/>
</dbReference>
<feature type="domain" description="Smf/DprA SLOG" evidence="2">
    <location>
        <begin position="83"/>
        <end position="287"/>
    </location>
</feature>
<organism evidence="3 4">
    <name type="scientific">Gracilinema caldarium (strain ATCC 51460 / DSM 7334 / H1)</name>
    <name type="common">Treponema caldarium</name>
    <dbReference type="NCBI Taxonomy" id="744872"/>
    <lineage>
        <taxon>Bacteria</taxon>
        <taxon>Pseudomonadati</taxon>
        <taxon>Spirochaetota</taxon>
        <taxon>Spirochaetia</taxon>
        <taxon>Spirochaetales</taxon>
        <taxon>Breznakiellaceae</taxon>
        <taxon>Gracilinema</taxon>
    </lineage>
</organism>
<dbReference type="NCBIfam" id="TIGR00732">
    <property type="entry name" value="dprA"/>
    <property type="match status" value="1"/>
</dbReference>
<reference evidence="4" key="1">
    <citation type="journal article" date="2013" name="Stand. Genomic Sci.">
        <title>Genome sequence of the thermophilic fresh-water bacterium Spirochaeta caldaria type strain (H1(T)), reclassification of Spirochaeta caldaria, Spirochaeta stenostrepta, and Spirochaeta zuelzerae in the genus Treponema as Treponema caldaria comb. nov., Treponema stenostrepta comb. nov., and Treponema zuelzerae comb. nov., and emendation of the genus Treponema.</title>
        <authorList>
            <person name="Abt B."/>
            <person name="Goker M."/>
            <person name="Scheuner C."/>
            <person name="Han C."/>
            <person name="Lu M."/>
            <person name="Misra M."/>
            <person name="Lapidus A."/>
            <person name="Nolan M."/>
            <person name="Lucas S."/>
            <person name="Hammon N."/>
            <person name="Deshpande S."/>
            <person name="Cheng J.F."/>
            <person name="Tapia R."/>
            <person name="Goodwin L.A."/>
            <person name="Pitluck S."/>
            <person name="Liolios K."/>
            <person name="Pagani I."/>
            <person name="Ivanova N."/>
            <person name="Mavromatis K."/>
            <person name="Mikhailova N."/>
            <person name="Huntemann M."/>
            <person name="Pati A."/>
            <person name="Chen A."/>
            <person name="Palaniappan K."/>
            <person name="Land M."/>
            <person name="Hauser L."/>
            <person name="Jeffries C.D."/>
            <person name="Rohde M."/>
            <person name="Spring S."/>
            <person name="Gronow S."/>
            <person name="Detter J.C."/>
            <person name="Bristow J."/>
            <person name="Eisen J.A."/>
            <person name="Markowitz V."/>
            <person name="Hugenholtz P."/>
            <person name="Kyrpides N.C."/>
            <person name="Woyke T."/>
            <person name="Klenk H.P."/>
        </authorList>
    </citation>
    <scope>NUCLEOTIDE SEQUENCE</scope>
    <source>
        <strain evidence="4">ATCC 51460 / DSM 7334 / H1</strain>
    </source>
</reference>
<dbReference type="eggNOG" id="COG0758">
    <property type="taxonomic scope" value="Bacteria"/>
</dbReference>
<dbReference type="SUPFAM" id="SSF102405">
    <property type="entry name" value="MCP/YpsA-like"/>
    <property type="match status" value="1"/>
</dbReference>
<dbReference type="OrthoDB" id="9785707at2"/>
<dbReference type="HOGENOM" id="CLU_029601_3_1_12"/>
<comment type="similarity">
    <text evidence="1">Belongs to the DprA/Smf family.</text>
</comment>